<accession>A0ABQ5JWS8</accession>
<feature type="compositionally biased region" description="Basic and acidic residues" evidence="1">
    <location>
        <begin position="283"/>
        <end position="297"/>
    </location>
</feature>
<protein>
    <submittedName>
        <fullName evidence="2">Uncharacterized protein</fullName>
    </submittedName>
</protein>
<feature type="compositionally biased region" description="Basic and acidic residues" evidence="1">
    <location>
        <begin position="246"/>
        <end position="261"/>
    </location>
</feature>
<feature type="region of interest" description="Disordered" evidence="1">
    <location>
        <begin position="120"/>
        <end position="154"/>
    </location>
</feature>
<feature type="compositionally biased region" description="Basic and acidic residues" evidence="1">
    <location>
        <begin position="335"/>
        <end position="458"/>
    </location>
</feature>
<feature type="compositionally biased region" description="Low complexity" evidence="1">
    <location>
        <begin position="472"/>
        <end position="483"/>
    </location>
</feature>
<feature type="non-terminal residue" evidence="2">
    <location>
        <position position="503"/>
    </location>
</feature>
<dbReference type="EMBL" id="BQXS01011900">
    <property type="protein sequence ID" value="GKT17974.1"/>
    <property type="molecule type" value="Genomic_DNA"/>
</dbReference>
<dbReference type="Proteomes" id="UP001057375">
    <property type="component" value="Unassembled WGS sequence"/>
</dbReference>
<feature type="compositionally biased region" description="Basic and acidic residues" evidence="1">
    <location>
        <begin position="91"/>
        <end position="100"/>
    </location>
</feature>
<sequence>MHSVLSTLPPPSDLVRISREVGLGAELPQSISTNPYFIFTQKVVQLHYRLRIGALTKIIKKLKIKRREREEERRKRRRERGLSDNEDEEEAERKRREEELEERVMKAEWEEWAVFGGSADSQKKLNPTRLHDVDTPSRRKGSMSEISSHGGGGMSFMDEFGRIGTETAEPSCFGCLPPLTFSPGSLSGSINSTKGQQQSGMDFIKSGQMTRSPSIFSETSDSSVGIGKYGSSAVVPDWDEIWSSKAGKEGKGSSSDKKTTKAIDTSSSRSVKHFPFSSTNTLNDHERRLEREYQTRELEEDDSSSGFSFTRSDGDSEISSVPKNRLDIFLSKNRNTAEEDKRWRMVRKLEESSRQKQKEREEREKLIKQEEERRKKEEERRKKEEKEREMKIQEEKEQEERRKKELRKKEEDEKKKKEEDEKKKKEEEIERERKKKEEERLRKQWEQESRASKVDRDTQTNSSPLPPTPHYTATASAANTSSTLHQESSSGFRVPSLASPFDP</sequence>
<feature type="region of interest" description="Disordered" evidence="1">
    <location>
        <begin position="244"/>
        <end position="503"/>
    </location>
</feature>
<evidence type="ECO:0000313" key="2">
    <source>
        <dbReference type="EMBL" id="GKT17974.1"/>
    </source>
</evidence>
<organism evidence="2 3">
    <name type="scientific">Aduncisulcus paluster</name>
    <dbReference type="NCBI Taxonomy" id="2918883"/>
    <lineage>
        <taxon>Eukaryota</taxon>
        <taxon>Metamonada</taxon>
        <taxon>Carpediemonas-like organisms</taxon>
        <taxon>Aduncisulcus</taxon>
    </lineage>
</organism>
<keyword evidence="3" id="KW-1185">Reference proteome</keyword>
<gene>
    <name evidence="2" type="ORF">ADUPG1_011211</name>
</gene>
<reference evidence="2" key="1">
    <citation type="submission" date="2022-03" db="EMBL/GenBank/DDBJ databases">
        <title>Draft genome sequence of Aduncisulcus paluster, a free-living microaerophilic Fornicata.</title>
        <authorList>
            <person name="Yuyama I."/>
            <person name="Kume K."/>
            <person name="Tamura T."/>
            <person name="Inagaki Y."/>
            <person name="Hashimoto T."/>
        </authorList>
    </citation>
    <scope>NUCLEOTIDE SEQUENCE</scope>
    <source>
        <strain evidence="2">NY0171</strain>
    </source>
</reference>
<comment type="caution">
    <text evidence="2">The sequence shown here is derived from an EMBL/GenBank/DDBJ whole genome shotgun (WGS) entry which is preliminary data.</text>
</comment>
<evidence type="ECO:0000256" key="1">
    <source>
        <dbReference type="SAM" id="MobiDB-lite"/>
    </source>
</evidence>
<name>A0ABQ5JWS8_9EUKA</name>
<feature type="compositionally biased region" description="Polar residues" evidence="1">
    <location>
        <begin position="304"/>
        <end position="322"/>
    </location>
</feature>
<proteinExistence type="predicted"/>
<evidence type="ECO:0000313" key="3">
    <source>
        <dbReference type="Proteomes" id="UP001057375"/>
    </source>
</evidence>
<feature type="region of interest" description="Disordered" evidence="1">
    <location>
        <begin position="66"/>
        <end position="100"/>
    </location>
</feature>